<evidence type="ECO:0000313" key="1">
    <source>
        <dbReference type="EMBL" id="KZM22794.1"/>
    </source>
</evidence>
<dbReference type="SUPFAM" id="SSF51905">
    <property type="entry name" value="FAD/NAD(P)-binding domain"/>
    <property type="match status" value="1"/>
</dbReference>
<dbReference type="EMBL" id="JYNV01000209">
    <property type="protein sequence ID" value="KZM22794.1"/>
    <property type="molecule type" value="Genomic_DNA"/>
</dbReference>
<evidence type="ECO:0000313" key="2">
    <source>
        <dbReference type="Proteomes" id="UP000076837"/>
    </source>
</evidence>
<sequence length="165" mass="17664">MATAFDSRITIFSNRPISDDAPIQQALKTSKAFGAKVDSRRITCLLNNGHSYEDGVTIEFETGEPVTLGLIVHRPITVNRSQHLIDQLGIETVDPALGGHIKIVNPMFNETSVRGVFAAGDTILMMKQAAIAMAEGLEAAVGAGMQIAQEKAEVAVKAYEVKIGN</sequence>
<dbReference type="STRING" id="5454.A0A163CZ02"/>
<accession>A0A163CZ02</accession>
<organism evidence="1 2">
    <name type="scientific">Didymella rabiei</name>
    <name type="common">Chickpea ascochyta blight fungus</name>
    <name type="synonym">Mycosphaerella rabiei</name>
    <dbReference type="NCBI Taxonomy" id="5454"/>
    <lineage>
        <taxon>Eukaryota</taxon>
        <taxon>Fungi</taxon>
        <taxon>Dikarya</taxon>
        <taxon>Ascomycota</taxon>
        <taxon>Pezizomycotina</taxon>
        <taxon>Dothideomycetes</taxon>
        <taxon>Pleosporomycetidae</taxon>
        <taxon>Pleosporales</taxon>
        <taxon>Pleosporineae</taxon>
        <taxon>Didymellaceae</taxon>
        <taxon>Ascochyta</taxon>
    </lineage>
</organism>
<dbReference type="OrthoDB" id="10260355at2759"/>
<dbReference type="Proteomes" id="UP000076837">
    <property type="component" value="Unassembled WGS sequence"/>
</dbReference>
<proteinExistence type="predicted"/>
<name>A0A163CZ02_DIDRA</name>
<reference evidence="1 2" key="1">
    <citation type="journal article" date="2016" name="Sci. Rep.">
        <title>Draft genome sequencing and secretome analysis of fungal phytopathogen Ascochyta rabiei provides insight into the necrotrophic effector repertoire.</title>
        <authorList>
            <person name="Verma S."/>
            <person name="Gazara R.K."/>
            <person name="Nizam S."/>
            <person name="Parween S."/>
            <person name="Chattopadhyay D."/>
            <person name="Verma P.K."/>
        </authorList>
    </citation>
    <scope>NUCLEOTIDE SEQUENCE [LARGE SCALE GENOMIC DNA]</scope>
    <source>
        <strain evidence="1 2">ArDII</strain>
    </source>
</reference>
<dbReference type="InterPro" id="IPR036188">
    <property type="entry name" value="FAD/NAD-bd_sf"/>
</dbReference>
<keyword evidence="2" id="KW-1185">Reference proteome</keyword>
<gene>
    <name evidence="1" type="ORF">ST47_g6097</name>
</gene>
<dbReference type="Gene3D" id="3.50.50.60">
    <property type="entry name" value="FAD/NAD(P)-binding domain"/>
    <property type="match status" value="2"/>
</dbReference>
<dbReference type="AlphaFoldDB" id="A0A163CZ02"/>
<protein>
    <submittedName>
        <fullName evidence="1">Oxidoreductase</fullName>
    </submittedName>
</protein>
<comment type="caution">
    <text evidence="1">The sequence shown here is derived from an EMBL/GenBank/DDBJ whole genome shotgun (WGS) entry which is preliminary data.</text>
</comment>